<feature type="transmembrane region" description="Helical" evidence="1">
    <location>
        <begin position="526"/>
        <end position="544"/>
    </location>
</feature>
<organism evidence="3 7">
    <name type="scientific">Didymodactylos carnosus</name>
    <dbReference type="NCBI Taxonomy" id="1234261"/>
    <lineage>
        <taxon>Eukaryota</taxon>
        <taxon>Metazoa</taxon>
        <taxon>Spiralia</taxon>
        <taxon>Gnathifera</taxon>
        <taxon>Rotifera</taxon>
        <taxon>Eurotatoria</taxon>
        <taxon>Bdelloidea</taxon>
        <taxon>Philodinida</taxon>
        <taxon>Philodinidae</taxon>
        <taxon>Didymodactylos</taxon>
    </lineage>
</organism>
<evidence type="ECO:0000313" key="7">
    <source>
        <dbReference type="Proteomes" id="UP000663829"/>
    </source>
</evidence>
<dbReference type="GO" id="GO:0016747">
    <property type="term" value="F:acyltransferase activity, transferring groups other than amino-acyl groups"/>
    <property type="evidence" value="ECO:0007669"/>
    <property type="project" value="InterPro"/>
</dbReference>
<feature type="transmembrane region" description="Helical" evidence="1">
    <location>
        <begin position="729"/>
        <end position="749"/>
    </location>
</feature>
<feature type="transmembrane region" description="Helical" evidence="1">
    <location>
        <begin position="664"/>
        <end position="681"/>
    </location>
</feature>
<comment type="caution">
    <text evidence="3">The sequence shown here is derived from an EMBL/GenBank/DDBJ whole genome shotgun (WGS) entry which is preliminary data.</text>
</comment>
<feature type="transmembrane region" description="Helical" evidence="1">
    <location>
        <begin position="623"/>
        <end position="644"/>
    </location>
</feature>
<feature type="domain" description="Nose resistant-to-fluoxetine protein N-terminal" evidence="2">
    <location>
        <begin position="151"/>
        <end position="295"/>
    </location>
</feature>
<sequence>MNTTVANETNLYECIPAEDRYCYLINAINTIVYGLNNTGPGFSANLDQVPDNLNLNEILGFSLQYLAQYFLDYPQLAPADWDFIKFDLFRIINLLDTQGTSAVFFVRDLKYYIQRFVTQENAVKLALLYLRNAPKNFQDYILHVYLGEVKTPKCRFAMATWFQDIQNPLKNTWAFRMFDASGKPPSNLLAANINWMGDWRSCHKVSYGNKTTPLNFKGKYCRAKIRASPELLAGAGGAVSNFPGDPATLAAVDLGLCVPDYCEESDIVPMVRNTLQLLTIHQQTFIAPNGVYCEKDAEPDFRYYISITLIAILTVIVILATLYDCFYRACINKPFASMNSLTISNAQDLCNLSSREQRPHAIYYANLNANQYQFSNRLQLHGMSYKNEPVKLVVQQKRKIWYKQFIYRVHQILIDLSAYTSILKPMSQSGAMQCLNGLRVISMIWIIWGHTYNYLGDQSYFLLVQNALDLLDFQKRLDAQLIINALYGVDTFFVISAMLASLSIMRMLKKNGMPRWYVWLLMYVERYLRLIPPYIMIFLLYIYVVPHIGSGPLWTAKDFPMKNEDCHNYWWAYFLLINNFVPGGRGTRCLGYFWYVSNDFQLFLLCPLLIVPLYYYPIVGSCILIGVLIASTMVLMGNVANTYIWGNIIVTLQEIWEDTYIKPYCRAGPYVIGIFLGYILFKTDKKKVYLHPLWHLVGWLFTIAFMGVSLFGGFQNHKENPVNMSVTEYTLYFALSRISWPLAVSWIIFSCYKGLAPLVDSILSWRGFTFFAHISYTTYLIHPMIMVYYLFAQQSLFHATDITLLYMFLGHVIFALLLGFAAHIIFERTFGVVIGLILPKRRR</sequence>
<keyword evidence="1" id="KW-0472">Membrane</keyword>
<feature type="transmembrane region" description="Helical" evidence="1">
    <location>
        <begin position="770"/>
        <end position="791"/>
    </location>
</feature>
<feature type="transmembrane region" description="Helical" evidence="1">
    <location>
        <begin position="693"/>
        <end position="714"/>
    </location>
</feature>
<keyword evidence="1" id="KW-1133">Transmembrane helix</keyword>
<gene>
    <name evidence="3" type="ORF">GPM918_LOCUS8912</name>
    <name evidence="4" type="ORF">OVA965_LOCUS14759</name>
    <name evidence="5" type="ORF">SRO942_LOCUS8913</name>
    <name evidence="6" type="ORF">TMI583_LOCUS14765</name>
</gene>
<proteinExistence type="predicted"/>
<dbReference type="AlphaFoldDB" id="A0A813ZY09"/>
<evidence type="ECO:0000256" key="1">
    <source>
        <dbReference type="SAM" id="Phobius"/>
    </source>
</evidence>
<keyword evidence="1" id="KW-0812">Transmembrane</keyword>
<dbReference type="EMBL" id="CAJNOK010006483">
    <property type="protein sequence ID" value="CAF1005128.1"/>
    <property type="molecule type" value="Genomic_DNA"/>
</dbReference>
<dbReference type="SMART" id="SM00703">
    <property type="entry name" value="NRF"/>
    <property type="match status" value="1"/>
</dbReference>
<feature type="transmembrane region" description="Helical" evidence="1">
    <location>
        <begin position="434"/>
        <end position="455"/>
    </location>
</feature>
<evidence type="ECO:0000259" key="2">
    <source>
        <dbReference type="SMART" id="SM00703"/>
    </source>
</evidence>
<protein>
    <recommendedName>
        <fullName evidence="2">Nose resistant-to-fluoxetine protein N-terminal domain-containing protein</fullName>
    </recommendedName>
</protein>
<feature type="transmembrane region" description="Helical" evidence="1">
    <location>
        <begin position="303"/>
        <end position="323"/>
    </location>
</feature>
<dbReference type="Proteomes" id="UP000663829">
    <property type="component" value="Unassembled WGS sequence"/>
</dbReference>
<dbReference type="OrthoDB" id="207378at2759"/>
<dbReference type="PANTHER" id="PTHR11161:SF12">
    <property type="entry name" value="ACYLTRANSFERASE 3 DOMAIN-CONTAINING PROTEIN-RELATED"/>
    <property type="match status" value="1"/>
</dbReference>
<dbReference type="EMBL" id="CAJOBC010001606">
    <property type="protein sequence ID" value="CAF3688074.1"/>
    <property type="molecule type" value="Genomic_DNA"/>
</dbReference>
<dbReference type="InterPro" id="IPR052728">
    <property type="entry name" value="O2_lipid_transport_reg"/>
</dbReference>
<keyword evidence="7" id="KW-1185">Reference proteome</keyword>
<dbReference type="InterPro" id="IPR002656">
    <property type="entry name" value="Acyl_transf_3_dom"/>
</dbReference>
<evidence type="ECO:0000313" key="3">
    <source>
        <dbReference type="EMBL" id="CAF0906379.1"/>
    </source>
</evidence>
<dbReference type="Pfam" id="PF20146">
    <property type="entry name" value="NRF"/>
    <property type="match status" value="1"/>
</dbReference>
<evidence type="ECO:0000313" key="5">
    <source>
        <dbReference type="EMBL" id="CAF3688074.1"/>
    </source>
</evidence>
<reference evidence="3" key="1">
    <citation type="submission" date="2021-02" db="EMBL/GenBank/DDBJ databases">
        <authorList>
            <person name="Nowell W R."/>
        </authorList>
    </citation>
    <scope>NUCLEOTIDE SEQUENCE</scope>
</reference>
<evidence type="ECO:0000313" key="6">
    <source>
        <dbReference type="EMBL" id="CAF3774364.1"/>
    </source>
</evidence>
<feature type="transmembrane region" description="Helical" evidence="1">
    <location>
        <begin position="481"/>
        <end position="505"/>
    </location>
</feature>
<dbReference type="Proteomes" id="UP000682733">
    <property type="component" value="Unassembled WGS sequence"/>
</dbReference>
<dbReference type="Proteomes" id="UP000681722">
    <property type="component" value="Unassembled WGS sequence"/>
</dbReference>
<dbReference type="InterPro" id="IPR006621">
    <property type="entry name" value="Nose-resist-to-fluoxetine_N"/>
</dbReference>
<dbReference type="Proteomes" id="UP000677228">
    <property type="component" value="Unassembled WGS sequence"/>
</dbReference>
<dbReference type="Pfam" id="PF01757">
    <property type="entry name" value="Acyl_transf_3"/>
    <property type="match status" value="1"/>
</dbReference>
<name>A0A813ZY09_9BILA</name>
<feature type="transmembrane region" description="Helical" evidence="1">
    <location>
        <begin position="811"/>
        <end position="838"/>
    </location>
</feature>
<dbReference type="PANTHER" id="PTHR11161">
    <property type="entry name" value="O-ACYLTRANSFERASE"/>
    <property type="match status" value="1"/>
</dbReference>
<evidence type="ECO:0000313" key="4">
    <source>
        <dbReference type="EMBL" id="CAF1005128.1"/>
    </source>
</evidence>
<dbReference type="EMBL" id="CAJNOQ010001606">
    <property type="protein sequence ID" value="CAF0906379.1"/>
    <property type="molecule type" value="Genomic_DNA"/>
</dbReference>
<feature type="transmembrane region" description="Helical" evidence="1">
    <location>
        <begin position="600"/>
        <end position="616"/>
    </location>
</feature>
<accession>A0A813ZY09</accession>
<dbReference type="EMBL" id="CAJOBA010006492">
    <property type="protein sequence ID" value="CAF3774364.1"/>
    <property type="molecule type" value="Genomic_DNA"/>
</dbReference>